<evidence type="ECO:0008006" key="4">
    <source>
        <dbReference type="Google" id="ProtNLM"/>
    </source>
</evidence>
<dbReference type="KEGG" id="sox:TM7x_00815"/>
<keyword evidence="1" id="KW-0472">Membrane</keyword>
<dbReference type="Proteomes" id="UP000030902">
    <property type="component" value="Chromosome"/>
</dbReference>
<dbReference type="AlphaFoldDB" id="A0A6S4GUD5"/>
<evidence type="ECO:0000256" key="1">
    <source>
        <dbReference type="SAM" id="Phobius"/>
    </source>
</evidence>
<proteinExistence type="predicted"/>
<gene>
    <name evidence="2" type="ORF">TM7x_00815</name>
</gene>
<feature type="transmembrane region" description="Helical" evidence="1">
    <location>
        <begin position="28"/>
        <end position="50"/>
    </location>
</feature>
<evidence type="ECO:0000313" key="3">
    <source>
        <dbReference type="Proteomes" id="UP000030902"/>
    </source>
</evidence>
<name>A0A6S4GUD5_9BACT</name>
<accession>A0A6S4GUD5</accession>
<protein>
    <recommendedName>
        <fullName evidence="4">WxL domain-containing protein</fullName>
    </recommendedName>
</protein>
<dbReference type="EMBL" id="CP007496">
    <property type="protein sequence ID" value="AJA06731.1"/>
    <property type="molecule type" value="Genomic_DNA"/>
</dbReference>
<reference evidence="2 3" key="1">
    <citation type="journal article" date="2015" name="Proc. Natl. Acad. Sci. U.S.A.">
        <title>Cultivation of a human-associated TM7 phylotype reveals a reduced genome and epibiotic parasitic lifestyle.</title>
        <authorList>
            <person name="He X."/>
            <person name="McLean J.S."/>
            <person name="Edlund A."/>
            <person name="Yooseph S."/>
            <person name="Hall A.P."/>
            <person name="Liu S.Y."/>
            <person name="Dorrestein P.C."/>
            <person name="Esquenazi E."/>
            <person name="Hunter R.C."/>
            <person name="Cheng G."/>
            <person name="Nelson K.E."/>
            <person name="Lux R."/>
            <person name="Shi W."/>
        </authorList>
    </citation>
    <scope>NUCLEOTIDE SEQUENCE [LARGE SCALE GENOMIC DNA]</scope>
    <source>
        <strain evidence="2 3">TM7x</strain>
    </source>
</reference>
<keyword evidence="3" id="KW-1185">Reference proteome</keyword>
<sequence length="231" mass="23380">MDEEISVIVYDKQIKFTKQGGKMKKLKLLAAVGFGAVSFAGLAGSAVYAANTANSTLTQTINAGALSTDIRNSSNAVVSNPTFAMGAVTLSTSAQTSTGTFGENDKRISVDNPGGANNGWTLTLNATTPGTGKWTDGGKSYKYNGTAADGRLTVDPSTGTVTPVIGTATGITKGSSMAFSGSNPVTLMSASAGADAVWNGYITGVSLKQDIPAGQQAGTYTLPMTQTVAAI</sequence>
<evidence type="ECO:0000313" key="2">
    <source>
        <dbReference type="EMBL" id="AJA06731.1"/>
    </source>
</evidence>
<keyword evidence="1" id="KW-1133">Transmembrane helix</keyword>
<organism evidence="2 3">
    <name type="scientific">Candidatus Nanosynbacter lyticus</name>
    <dbReference type="NCBI Taxonomy" id="2093824"/>
    <lineage>
        <taxon>Bacteria</taxon>
        <taxon>Candidatus Saccharimonadota</taxon>
        <taxon>Candidatus Saccharimonadia</taxon>
        <taxon>Candidatus Nanosynbacterales</taxon>
        <taxon>Candidatus Nanosynbacteraceae</taxon>
        <taxon>Candidatus Nanosynbacter</taxon>
    </lineage>
</organism>
<keyword evidence="1" id="KW-0812">Transmembrane</keyword>